<proteinExistence type="predicted"/>
<dbReference type="Proteomes" id="UP000075920">
    <property type="component" value="Unassembled WGS sequence"/>
</dbReference>
<evidence type="ECO:0000313" key="2">
    <source>
        <dbReference type="Proteomes" id="UP000075920"/>
    </source>
</evidence>
<protein>
    <submittedName>
        <fullName evidence="1">Uncharacterized protein</fullName>
    </submittedName>
</protein>
<dbReference type="VEuPathDB" id="VectorBase:AMIN014735"/>
<dbReference type="AlphaFoldDB" id="A0A182WQ00"/>
<accession>A0A182WQ00</accession>
<evidence type="ECO:0000313" key="1">
    <source>
        <dbReference type="EnsemblMetazoa" id="AMIN014735-PA"/>
    </source>
</evidence>
<sequence>MSRVFTINNFCSTIIGMSIPGKHTVAMCACGKALRSKRSFEYHRTFLAKCSIPESPGE</sequence>
<organism evidence="1 2">
    <name type="scientific">Anopheles minimus</name>
    <dbReference type="NCBI Taxonomy" id="112268"/>
    <lineage>
        <taxon>Eukaryota</taxon>
        <taxon>Metazoa</taxon>
        <taxon>Ecdysozoa</taxon>
        <taxon>Arthropoda</taxon>
        <taxon>Hexapoda</taxon>
        <taxon>Insecta</taxon>
        <taxon>Pterygota</taxon>
        <taxon>Neoptera</taxon>
        <taxon>Endopterygota</taxon>
        <taxon>Diptera</taxon>
        <taxon>Nematocera</taxon>
        <taxon>Culicoidea</taxon>
        <taxon>Culicidae</taxon>
        <taxon>Anophelinae</taxon>
        <taxon>Anopheles</taxon>
    </lineage>
</organism>
<dbReference type="EnsemblMetazoa" id="AMIN014735-RA">
    <property type="protein sequence ID" value="AMIN014735-PA"/>
    <property type="gene ID" value="AMIN014735"/>
</dbReference>
<reference evidence="1" key="2">
    <citation type="submission" date="2020-05" db="UniProtKB">
        <authorList>
            <consortium name="EnsemblMetazoa"/>
        </authorList>
    </citation>
    <scope>IDENTIFICATION</scope>
    <source>
        <strain evidence="1">MINIMUS1</strain>
    </source>
</reference>
<keyword evidence="2" id="KW-1185">Reference proteome</keyword>
<name>A0A182WQ00_9DIPT</name>
<reference evidence="2" key="1">
    <citation type="submission" date="2013-03" db="EMBL/GenBank/DDBJ databases">
        <title>The Genome Sequence of Anopheles minimus MINIMUS1.</title>
        <authorList>
            <consortium name="The Broad Institute Genomics Platform"/>
            <person name="Neafsey D.E."/>
            <person name="Walton C."/>
            <person name="Walker B."/>
            <person name="Young S.K."/>
            <person name="Zeng Q."/>
            <person name="Gargeya S."/>
            <person name="Fitzgerald M."/>
            <person name="Haas B."/>
            <person name="Abouelleil A."/>
            <person name="Allen A.W."/>
            <person name="Alvarado L."/>
            <person name="Arachchi H.M."/>
            <person name="Berlin A.M."/>
            <person name="Chapman S.B."/>
            <person name="Gainer-Dewar J."/>
            <person name="Goldberg J."/>
            <person name="Griggs A."/>
            <person name="Gujja S."/>
            <person name="Hansen M."/>
            <person name="Howarth C."/>
            <person name="Imamovic A."/>
            <person name="Ireland A."/>
            <person name="Larimer J."/>
            <person name="McCowan C."/>
            <person name="Murphy C."/>
            <person name="Pearson M."/>
            <person name="Poon T.W."/>
            <person name="Priest M."/>
            <person name="Roberts A."/>
            <person name="Saif S."/>
            <person name="Shea T."/>
            <person name="Sisk P."/>
            <person name="Sykes S."/>
            <person name="Wortman J."/>
            <person name="Nusbaum C."/>
            <person name="Birren B."/>
        </authorList>
    </citation>
    <scope>NUCLEOTIDE SEQUENCE [LARGE SCALE GENOMIC DNA]</scope>
    <source>
        <strain evidence="2">MINIMUS1</strain>
    </source>
</reference>